<feature type="region of interest" description="Disordered" evidence="7">
    <location>
        <begin position="694"/>
        <end position="728"/>
    </location>
</feature>
<dbReference type="KEGG" id="ccp:CHC_T00000057001"/>
<dbReference type="PANTHER" id="PTHR37984:SF5">
    <property type="entry name" value="PROTEIN NYNRIN-LIKE"/>
    <property type="match status" value="1"/>
</dbReference>
<dbReference type="FunFam" id="1.10.340.70:FF:000001">
    <property type="entry name" value="Retrovirus-related Pol polyprotein from transposon gypsy-like Protein"/>
    <property type="match status" value="1"/>
</dbReference>
<keyword evidence="1" id="KW-0808">Transferase</keyword>
<dbReference type="CDD" id="cd01647">
    <property type="entry name" value="RT_LTR"/>
    <property type="match status" value="1"/>
</dbReference>
<dbReference type="GO" id="GO:0003676">
    <property type="term" value="F:nucleic acid binding"/>
    <property type="evidence" value="ECO:0007669"/>
    <property type="project" value="InterPro"/>
</dbReference>
<dbReference type="FunFam" id="3.30.70.270:FF:000020">
    <property type="entry name" value="Transposon Tf2-6 polyprotein-like Protein"/>
    <property type="match status" value="1"/>
</dbReference>
<dbReference type="GeneID" id="17325524"/>
<dbReference type="SUPFAM" id="SSF56672">
    <property type="entry name" value="DNA/RNA polymerases"/>
    <property type="match status" value="1"/>
</dbReference>
<dbReference type="Gene3D" id="3.30.70.270">
    <property type="match status" value="1"/>
</dbReference>
<dbReference type="FunFam" id="3.10.10.10:FF:000002">
    <property type="entry name" value="Retrovirus-related Pol polyprotein from transposon 17.6-like protein"/>
    <property type="match status" value="1"/>
</dbReference>
<keyword evidence="10" id="KW-1185">Reference proteome</keyword>
<dbReference type="CDD" id="cd09274">
    <property type="entry name" value="RNase_HI_RT_Ty3"/>
    <property type="match status" value="1"/>
</dbReference>
<dbReference type="SUPFAM" id="SSF53098">
    <property type="entry name" value="Ribonuclease H-like"/>
    <property type="match status" value="1"/>
</dbReference>
<dbReference type="Pfam" id="PF00078">
    <property type="entry name" value="RVT_1"/>
    <property type="match status" value="1"/>
</dbReference>
<dbReference type="Gene3D" id="1.10.340.70">
    <property type="match status" value="1"/>
</dbReference>
<evidence type="ECO:0000256" key="5">
    <source>
        <dbReference type="ARBA" id="ARBA00022801"/>
    </source>
</evidence>
<sequence length="742" mass="83134">MDMLSEFKDMWSGHLGKIDATKHRIELKPGAKPIYQAPYRAGPIAREKEKKEIDRMLRAGVIEPTSAKWASPVVFVPKKDGTMRFCVDYRKLNAVTVEIAEEDRDKTTFASHSGLYRFLRMPFGLKNAPATFQRAVDIILSRVKWETALVYLDDVICAFFDTSVTYLGHVIRPGRLEVERRNVIAIERARAPTNQTELRSFLGMCNVYRRFVQGFAKIAAPLNKKTGKNQAYEFEILTDAEYAAFEELKRRLVSPPILALPRYGRKYTLDTDACGHQVGCALLQEQPDGGARPIGYWSRALTDAERNYTTTEKECLAVVWSILTLRPYLYGSAFNLRTDHEALRWVLNLADSSGRLARWRLRLAEYDYEVQYRPGVKHQLADGESRLRTDREDTEPVDDEVPCFAVQYDEGSEALLDNVHWDPPQDRPDGCHALAITPEERDAATSPLDGTLQRVVPTRLRPRVLYLAHHPRLAGHPGATRMYYTIRREYYWPHMASDAFSTVRNCTSCAATRGTLVKNQKDLKLFPAAGPLEFVAMDLLGPLPKTAHGNQHVLVITDRFSKLTRSIPLRTTTASVVANAFLDNWVYVYGAPRYVITDNGPQFAAKFFDAVCALLGVRHYLTTAYHPQSNGQTERFNHAGATPPALRGGAPARLGRLSAAADLCVQYAGPPVDGDDSVRPGVNAATVRFDSPRYCATGRGDPSRGPANPGAVQARHAAQASRRSRPRPDEIMRIAKAVQGRF</sequence>
<dbReference type="Pfam" id="PF17917">
    <property type="entry name" value="RT_RNaseH"/>
    <property type="match status" value="1"/>
</dbReference>
<keyword evidence="5" id="KW-0378">Hydrolase</keyword>
<evidence type="ECO:0000256" key="1">
    <source>
        <dbReference type="ARBA" id="ARBA00022679"/>
    </source>
</evidence>
<organism evidence="9 10">
    <name type="scientific">Chondrus crispus</name>
    <name type="common">Carrageen Irish moss</name>
    <name type="synonym">Polymorpha crispa</name>
    <dbReference type="NCBI Taxonomy" id="2769"/>
    <lineage>
        <taxon>Eukaryota</taxon>
        <taxon>Rhodophyta</taxon>
        <taxon>Florideophyceae</taxon>
        <taxon>Rhodymeniophycidae</taxon>
        <taxon>Gigartinales</taxon>
        <taxon>Gigartinaceae</taxon>
        <taxon>Chondrus</taxon>
    </lineage>
</organism>
<evidence type="ECO:0000256" key="2">
    <source>
        <dbReference type="ARBA" id="ARBA00022695"/>
    </source>
</evidence>
<keyword evidence="4" id="KW-0255">Endonuclease</keyword>
<dbReference type="STRING" id="2769.R7QKK5"/>
<dbReference type="EMBL" id="HG001885">
    <property type="protein sequence ID" value="CDF37935.1"/>
    <property type="molecule type" value="Genomic_DNA"/>
</dbReference>
<reference evidence="10" key="1">
    <citation type="journal article" date="2013" name="Proc. Natl. Acad. Sci. U.S.A.">
        <title>Genome structure and metabolic features in the red seaweed Chondrus crispus shed light on evolution of the Archaeplastida.</title>
        <authorList>
            <person name="Collen J."/>
            <person name="Porcel B."/>
            <person name="Carre W."/>
            <person name="Ball S.G."/>
            <person name="Chaparro C."/>
            <person name="Tonon T."/>
            <person name="Barbeyron T."/>
            <person name="Michel G."/>
            <person name="Noel B."/>
            <person name="Valentin K."/>
            <person name="Elias M."/>
            <person name="Artiguenave F."/>
            <person name="Arun A."/>
            <person name="Aury J.M."/>
            <person name="Barbosa-Neto J.F."/>
            <person name="Bothwell J.H."/>
            <person name="Bouget F.Y."/>
            <person name="Brillet L."/>
            <person name="Cabello-Hurtado F."/>
            <person name="Capella-Gutierrez S."/>
            <person name="Charrier B."/>
            <person name="Cladiere L."/>
            <person name="Cock J.M."/>
            <person name="Coelho S.M."/>
            <person name="Colleoni C."/>
            <person name="Czjzek M."/>
            <person name="Da Silva C."/>
            <person name="Delage L."/>
            <person name="Denoeud F."/>
            <person name="Deschamps P."/>
            <person name="Dittami S.M."/>
            <person name="Gabaldon T."/>
            <person name="Gachon C.M."/>
            <person name="Groisillier A."/>
            <person name="Herve C."/>
            <person name="Jabbari K."/>
            <person name="Katinka M."/>
            <person name="Kloareg B."/>
            <person name="Kowalczyk N."/>
            <person name="Labadie K."/>
            <person name="Leblanc C."/>
            <person name="Lopez P.J."/>
            <person name="McLachlan D.H."/>
            <person name="Meslet-Cladiere L."/>
            <person name="Moustafa A."/>
            <person name="Nehr Z."/>
            <person name="Nyvall Collen P."/>
            <person name="Panaud O."/>
            <person name="Partensky F."/>
            <person name="Poulain J."/>
            <person name="Rensing S.A."/>
            <person name="Rousvoal S."/>
            <person name="Samson G."/>
            <person name="Symeonidi A."/>
            <person name="Weissenbach J."/>
            <person name="Zambounis A."/>
            <person name="Wincker P."/>
            <person name="Boyen C."/>
        </authorList>
    </citation>
    <scope>NUCLEOTIDE SEQUENCE [LARGE SCALE GENOMIC DNA]</scope>
    <source>
        <strain evidence="10">cv. Stackhouse</strain>
    </source>
</reference>
<evidence type="ECO:0000259" key="8">
    <source>
        <dbReference type="PROSITE" id="PS50994"/>
    </source>
</evidence>
<dbReference type="Pfam" id="PF00665">
    <property type="entry name" value="rve"/>
    <property type="match status" value="1"/>
</dbReference>
<dbReference type="PROSITE" id="PS50994">
    <property type="entry name" value="INTEGRASE"/>
    <property type="match status" value="1"/>
</dbReference>
<name>R7QKK5_CHOCR</name>
<dbReference type="Gene3D" id="3.30.420.10">
    <property type="entry name" value="Ribonuclease H-like superfamily/Ribonuclease H"/>
    <property type="match status" value="1"/>
</dbReference>
<dbReference type="InterPro" id="IPR041588">
    <property type="entry name" value="Integrase_H2C2"/>
</dbReference>
<evidence type="ECO:0000256" key="7">
    <source>
        <dbReference type="SAM" id="MobiDB-lite"/>
    </source>
</evidence>
<dbReference type="InterPro" id="IPR050951">
    <property type="entry name" value="Retrovirus_Pol_polyprotein"/>
</dbReference>
<dbReference type="RefSeq" id="XP_005717806.1">
    <property type="nucleotide sequence ID" value="XM_005717749.1"/>
</dbReference>
<dbReference type="InterPro" id="IPR043128">
    <property type="entry name" value="Rev_trsase/Diguanyl_cyclase"/>
</dbReference>
<evidence type="ECO:0000313" key="10">
    <source>
        <dbReference type="Proteomes" id="UP000012073"/>
    </source>
</evidence>
<dbReference type="InterPro" id="IPR043502">
    <property type="entry name" value="DNA/RNA_pol_sf"/>
</dbReference>
<dbReference type="AlphaFoldDB" id="R7QKK5"/>
<dbReference type="OMA" id="SHTHEAC"/>
<dbReference type="GO" id="GO:0004519">
    <property type="term" value="F:endonuclease activity"/>
    <property type="evidence" value="ECO:0007669"/>
    <property type="project" value="UniProtKB-KW"/>
</dbReference>
<evidence type="ECO:0000256" key="6">
    <source>
        <dbReference type="ARBA" id="ARBA00022918"/>
    </source>
</evidence>
<dbReference type="GO" id="GO:0016787">
    <property type="term" value="F:hydrolase activity"/>
    <property type="evidence" value="ECO:0007669"/>
    <property type="project" value="UniProtKB-KW"/>
</dbReference>
<dbReference type="InterPro" id="IPR041373">
    <property type="entry name" value="RT_RNaseH"/>
</dbReference>
<dbReference type="InterPro" id="IPR000477">
    <property type="entry name" value="RT_dom"/>
</dbReference>
<dbReference type="Pfam" id="PF17921">
    <property type="entry name" value="Integrase_H2C2"/>
    <property type="match status" value="1"/>
</dbReference>
<dbReference type="PhylomeDB" id="R7QKK5"/>
<dbReference type="GO" id="GO:0003964">
    <property type="term" value="F:RNA-directed DNA polymerase activity"/>
    <property type="evidence" value="ECO:0007669"/>
    <property type="project" value="UniProtKB-KW"/>
</dbReference>
<evidence type="ECO:0000313" key="9">
    <source>
        <dbReference type="EMBL" id="CDF37935.1"/>
    </source>
</evidence>
<proteinExistence type="predicted"/>
<dbReference type="PANTHER" id="PTHR37984">
    <property type="entry name" value="PROTEIN CBG26694"/>
    <property type="match status" value="1"/>
</dbReference>
<dbReference type="InterPro" id="IPR036397">
    <property type="entry name" value="RNaseH_sf"/>
</dbReference>
<accession>R7QKK5</accession>
<keyword evidence="6" id="KW-0695">RNA-directed DNA polymerase</keyword>
<dbReference type="InterPro" id="IPR001584">
    <property type="entry name" value="Integrase_cat-core"/>
</dbReference>
<dbReference type="Proteomes" id="UP000012073">
    <property type="component" value="Unassembled WGS sequence"/>
</dbReference>
<keyword evidence="2" id="KW-0548">Nucleotidyltransferase</keyword>
<feature type="compositionally biased region" description="Low complexity" evidence="7">
    <location>
        <begin position="711"/>
        <end position="721"/>
    </location>
</feature>
<dbReference type="GO" id="GO:0015074">
    <property type="term" value="P:DNA integration"/>
    <property type="evidence" value="ECO:0007669"/>
    <property type="project" value="InterPro"/>
</dbReference>
<gene>
    <name evidence="9" type="ORF">CHC_T00000057001</name>
</gene>
<dbReference type="Gramene" id="CDF37935">
    <property type="protein sequence ID" value="CDF37935"/>
    <property type="gene ID" value="CHC_T00000057001"/>
</dbReference>
<keyword evidence="3" id="KW-0540">Nuclease</keyword>
<protein>
    <recommendedName>
        <fullName evidence="8">Integrase catalytic domain-containing protein</fullName>
    </recommendedName>
</protein>
<dbReference type="OrthoDB" id="116078at2759"/>
<dbReference type="InterPro" id="IPR012337">
    <property type="entry name" value="RNaseH-like_sf"/>
</dbReference>
<evidence type="ECO:0000256" key="4">
    <source>
        <dbReference type="ARBA" id="ARBA00022759"/>
    </source>
</evidence>
<evidence type="ECO:0000256" key="3">
    <source>
        <dbReference type="ARBA" id="ARBA00022722"/>
    </source>
</evidence>
<dbReference type="Gene3D" id="3.10.10.10">
    <property type="entry name" value="HIV Type 1 Reverse Transcriptase, subunit A, domain 1"/>
    <property type="match status" value="1"/>
</dbReference>
<feature type="domain" description="Integrase catalytic" evidence="8">
    <location>
        <begin position="527"/>
        <end position="637"/>
    </location>
</feature>